<accession>A0A926E4B6</accession>
<comment type="caution">
    <text evidence="1">The sequence shown here is derived from an EMBL/GenBank/DDBJ whole genome shotgun (WGS) entry which is preliminary data.</text>
</comment>
<dbReference type="Pfam" id="PF08713">
    <property type="entry name" value="DNA_alkylation"/>
    <property type="match status" value="1"/>
</dbReference>
<protein>
    <submittedName>
        <fullName evidence="1">DNA alkylation repair protein</fullName>
    </submittedName>
</protein>
<dbReference type="PANTHER" id="PTHR34070:SF1">
    <property type="entry name" value="DNA ALKYLATION REPAIR PROTEIN"/>
    <property type="match status" value="1"/>
</dbReference>
<evidence type="ECO:0000313" key="1">
    <source>
        <dbReference type="EMBL" id="MBC8558986.1"/>
    </source>
</evidence>
<gene>
    <name evidence="1" type="ORF">H8710_02765</name>
</gene>
<evidence type="ECO:0000313" key="2">
    <source>
        <dbReference type="Proteomes" id="UP000610760"/>
    </source>
</evidence>
<sequence>MDNFTLEQWDETGYQALTAHLFTLKDPAYKTFHQKLIPDVENFIGVRTPAVKTLAKEIARGNAESFLRVSKSDYYEQSMLEGLVIGTAKCDFNVFWERVSAFVPKIDNWAVNDSFCAAAKMVGKHLADSLPQIDKLLCSDNPWCIRAGLILLLDYYVREEWIDETLFRCALPFPDKYYVKMGLAWLLSVCYVKFEDKTLAFLKNSALDDFTYNKALQKIIESNRVSKEKKEQIRKMKR</sequence>
<dbReference type="CDD" id="cd06561">
    <property type="entry name" value="AlkD_like"/>
    <property type="match status" value="1"/>
</dbReference>
<dbReference type="InterPro" id="IPR014825">
    <property type="entry name" value="DNA_alkylation"/>
</dbReference>
<dbReference type="Gene3D" id="1.25.10.90">
    <property type="match status" value="1"/>
</dbReference>
<dbReference type="EMBL" id="JACRSV010000001">
    <property type="protein sequence ID" value="MBC8558986.1"/>
    <property type="molecule type" value="Genomic_DNA"/>
</dbReference>
<dbReference type="Proteomes" id="UP000610760">
    <property type="component" value="Unassembled WGS sequence"/>
</dbReference>
<dbReference type="InterPro" id="IPR016024">
    <property type="entry name" value="ARM-type_fold"/>
</dbReference>
<dbReference type="SUPFAM" id="SSF48371">
    <property type="entry name" value="ARM repeat"/>
    <property type="match status" value="1"/>
</dbReference>
<dbReference type="RefSeq" id="WP_249293880.1">
    <property type="nucleotide sequence ID" value="NZ_JACRSV010000001.1"/>
</dbReference>
<organism evidence="1 2">
    <name type="scientific">Fumia xinanensis</name>
    <dbReference type="NCBI Taxonomy" id="2763659"/>
    <lineage>
        <taxon>Bacteria</taxon>
        <taxon>Bacillati</taxon>
        <taxon>Bacillota</taxon>
        <taxon>Clostridia</taxon>
        <taxon>Eubacteriales</taxon>
        <taxon>Oscillospiraceae</taxon>
        <taxon>Fumia</taxon>
    </lineage>
</organism>
<dbReference type="AlphaFoldDB" id="A0A926E4B6"/>
<name>A0A926E4B6_9FIRM</name>
<keyword evidence="2" id="KW-1185">Reference proteome</keyword>
<reference evidence="1" key="1">
    <citation type="submission" date="2020-08" db="EMBL/GenBank/DDBJ databases">
        <title>Genome public.</title>
        <authorList>
            <person name="Liu C."/>
            <person name="Sun Q."/>
        </authorList>
    </citation>
    <scope>NUCLEOTIDE SEQUENCE</scope>
    <source>
        <strain evidence="1">NSJ-33</strain>
    </source>
</reference>
<dbReference type="PANTHER" id="PTHR34070">
    <property type="entry name" value="ARMADILLO-TYPE FOLD"/>
    <property type="match status" value="1"/>
</dbReference>
<proteinExistence type="predicted"/>